<reference evidence="1 2" key="1">
    <citation type="journal article" date="2017" name="Nat. Ecol. Evol.">
        <title>Scallop genome provides insights into evolution of bilaterian karyotype and development.</title>
        <authorList>
            <person name="Wang S."/>
            <person name="Zhang J."/>
            <person name="Jiao W."/>
            <person name="Li J."/>
            <person name="Xun X."/>
            <person name="Sun Y."/>
            <person name="Guo X."/>
            <person name="Huan P."/>
            <person name="Dong B."/>
            <person name="Zhang L."/>
            <person name="Hu X."/>
            <person name="Sun X."/>
            <person name="Wang J."/>
            <person name="Zhao C."/>
            <person name="Wang Y."/>
            <person name="Wang D."/>
            <person name="Huang X."/>
            <person name="Wang R."/>
            <person name="Lv J."/>
            <person name="Li Y."/>
            <person name="Zhang Z."/>
            <person name="Liu B."/>
            <person name="Lu W."/>
            <person name="Hui Y."/>
            <person name="Liang J."/>
            <person name="Zhou Z."/>
            <person name="Hou R."/>
            <person name="Li X."/>
            <person name="Liu Y."/>
            <person name="Li H."/>
            <person name="Ning X."/>
            <person name="Lin Y."/>
            <person name="Zhao L."/>
            <person name="Xing Q."/>
            <person name="Dou J."/>
            <person name="Li Y."/>
            <person name="Mao J."/>
            <person name="Guo H."/>
            <person name="Dou H."/>
            <person name="Li T."/>
            <person name="Mu C."/>
            <person name="Jiang W."/>
            <person name="Fu Q."/>
            <person name="Fu X."/>
            <person name="Miao Y."/>
            <person name="Liu J."/>
            <person name="Yu Q."/>
            <person name="Li R."/>
            <person name="Liao H."/>
            <person name="Li X."/>
            <person name="Kong Y."/>
            <person name="Jiang Z."/>
            <person name="Chourrout D."/>
            <person name="Li R."/>
            <person name="Bao Z."/>
        </authorList>
    </citation>
    <scope>NUCLEOTIDE SEQUENCE [LARGE SCALE GENOMIC DNA]</scope>
    <source>
        <strain evidence="1 2">PY_sf001</strain>
    </source>
</reference>
<dbReference type="AlphaFoldDB" id="A0A210QIU8"/>
<organism evidence="1 2">
    <name type="scientific">Mizuhopecten yessoensis</name>
    <name type="common">Japanese scallop</name>
    <name type="synonym">Patinopecten yessoensis</name>
    <dbReference type="NCBI Taxonomy" id="6573"/>
    <lineage>
        <taxon>Eukaryota</taxon>
        <taxon>Metazoa</taxon>
        <taxon>Spiralia</taxon>
        <taxon>Lophotrochozoa</taxon>
        <taxon>Mollusca</taxon>
        <taxon>Bivalvia</taxon>
        <taxon>Autobranchia</taxon>
        <taxon>Pteriomorphia</taxon>
        <taxon>Pectinida</taxon>
        <taxon>Pectinoidea</taxon>
        <taxon>Pectinidae</taxon>
        <taxon>Mizuhopecten</taxon>
    </lineage>
</organism>
<dbReference type="EMBL" id="NEDP02003442">
    <property type="protein sequence ID" value="OWF48662.1"/>
    <property type="molecule type" value="Genomic_DNA"/>
</dbReference>
<dbReference type="Proteomes" id="UP000242188">
    <property type="component" value="Unassembled WGS sequence"/>
</dbReference>
<accession>A0A210QIU8</accession>
<gene>
    <name evidence="1" type="ORF">KP79_PYT10779</name>
</gene>
<sequence>MPMSGESSTAIACLYSVASQGQPTVGYYIRYRRSSLSVRYKIAEALDVVYILIEKTKTT</sequence>
<comment type="caution">
    <text evidence="1">The sequence shown here is derived from an EMBL/GenBank/DDBJ whole genome shotgun (WGS) entry which is preliminary data.</text>
</comment>
<protein>
    <submittedName>
        <fullName evidence="1">Uncharacterized protein</fullName>
    </submittedName>
</protein>
<proteinExistence type="predicted"/>
<name>A0A210QIU8_MIZYE</name>
<keyword evidence="2" id="KW-1185">Reference proteome</keyword>
<evidence type="ECO:0000313" key="1">
    <source>
        <dbReference type="EMBL" id="OWF48662.1"/>
    </source>
</evidence>
<evidence type="ECO:0000313" key="2">
    <source>
        <dbReference type="Proteomes" id="UP000242188"/>
    </source>
</evidence>